<name>A0A183AWG0_9TREM</name>
<evidence type="ECO:0000313" key="3">
    <source>
        <dbReference type="Proteomes" id="UP000272942"/>
    </source>
</evidence>
<proteinExistence type="predicted"/>
<accession>A0A183AWG0</accession>
<evidence type="ECO:0000313" key="4">
    <source>
        <dbReference type="WBParaSite" id="ECPE_0001133001-mRNA-1"/>
    </source>
</evidence>
<reference evidence="4" key="1">
    <citation type="submission" date="2016-06" db="UniProtKB">
        <authorList>
            <consortium name="WormBaseParasite"/>
        </authorList>
    </citation>
    <scope>IDENTIFICATION</scope>
</reference>
<keyword evidence="3" id="KW-1185">Reference proteome</keyword>
<keyword evidence="1" id="KW-0175">Coiled coil</keyword>
<organism evidence="4">
    <name type="scientific">Echinostoma caproni</name>
    <dbReference type="NCBI Taxonomy" id="27848"/>
    <lineage>
        <taxon>Eukaryota</taxon>
        <taxon>Metazoa</taxon>
        <taxon>Spiralia</taxon>
        <taxon>Lophotrochozoa</taxon>
        <taxon>Platyhelminthes</taxon>
        <taxon>Trematoda</taxon>
        <taxon>Digenea</taxon>
        <taxon>Plagiorchiida</taxon>
        <taxon>Echinostomata</taxon>
        <taxon>Echinostomatoidea</taxon>
        <taxon>Echinostomatidae</taxon>
        <taxon>Echinostoma</taxon>
    </lineage>
</organism>
<gene>
    <name evidence="2" type="ORF">ECPE_LOCUS11295</name>
</gene>
<reference evidence="2 3" key="2">
    <citation type="submission" date="2018-11" db="EMBL/GenBank/DDBJ databases">
        <authorList>
            <consortium name="Pathogen Informatics"/>
        </authorList>
    </citation>
    <scope>NUCLEOTIDE SEQUENCE [LARGE SCALE GENOMIC DNA]</scope>
    <source>
        <strain evidence="2 3">Egypt</strain>
    </source>
</reference>
<feature type="coiled-coil region" evidence="1">
    <location>
        <begin position="36"/>
        <end position="108"/>
    </location>
</feature>
<dbReference type="Proteomes" id="UP000272942">
    <property type="component" value="Unassembled WGS sequence"/>
</dbReference>
<dbReference type="AlphaFoldDB" id="A0A183AWG0"/>
<dbReference type="WBParaSite" id="ECPE_0001133001-mRNA-1">
    <property type="protein sequence ID" value="ECPE_0001133001-mRNA-1"/>
    <property type="gene ID" value="ECPE_0001133001"/>
</dbReference>
<dbReference type="EMBL" id="UZAN01050559">
    <property type="protein sequence ID" value="VDP88308.1"/>
    <property type="molecule type" value="Genomic_DNA"/>
</dbReference>
<dbReference type="OrthoDB" id="6249200at2759"/>
<protein>
    <submittedName>
        <fullName evidence="4">Chromosome partition protein Smc</fullName>
    </submittedName>
</protein>
<evidence type="ECO:0000313" key="2">
    <source>
        <dbReference type="EMBL" id="VDP88308.1"/>
    </source>
</evidence>
<sequence>MPIGVAQYLVKLEEARKLATELAEVRHLYEVTSADLDQLNAAYQSSEMQRKEAEVRSRRLESELNDLRDEVAHERESRAHWERAAQNADRLHERLNRAREELKSLSFVQAENRELHRELSELRPKVKRFEELWPLLNRLQLVERQASRWKESLSIAEEKVCQLFTFHLPLNL</sequence>
<evidence type="ECO:0000256" key="1">
    <source>
        <dbReference type="SAM" id="Coils"/>
    </source>
</evidence>